<keyword evidence="3" id="KW-1185">Reference proteome</keyword>
<dbReference type="EMBL" id="JYKN01002700">
    <property type="protein sequence ID" value="KKK15415.1"/>
    <property type="molecule type" value="Genomic_DNA"/>
</dbReference>
<dbReference type="VEuPathDB" id="FungiDB:P175DRAFT_0503871"/>
<evidence type="ECO:0000313" key="2">
    <source>
        <dbReference type="EMBL" id="KKK15415.1"/>
    </source>
</evidence>
<dbReference type="Pfam" id="PF14832">
    <property type="entry name" value="Tautomerase_3"/>
    <property type="match status" value="1"/>
</dbReference>
<sequence>MVCTTSSRLIESTMPLWLIHHDPNVFSNDEKEKLAQTITQLYVGFGLPAFYVQVQFFELPYASSFIGGEKDRAHVTLTIYHLARTMTTEAQAQRFLGAVDGILTPTFQPKELEWEYFVTETPRNLWKINGLVPPPAGSDEEREWARINKAVKL</sequence>
<evidence type="ECO:0000259" key="1">
    <source>
        <dbReference type="Pfam" id="PF14832"/>
    </source>
</evidence>
<dbReference type="OrthoDB" id="2129288at2759"/>
<organism evidence="2 3">
    <name type="scientific">Aspergillus ochraceoroseus</name>
    <dbReference type="NCBI Taxonomy" id="138278"/>
    <lineage>
        <taxon>Eukaryota</taxon>
        <taxon>Fungi</taxon>
        <taxon>Dikarya</taxon>
        <taxon>Ascomycota</taxon>
        <taxon>Pezizomycotina</taxon>
        <taxon>Eurotiomycetes</taxon>
        <taxon>Eurotiomycetidae</taxon>
        <taxon>Eurotiales</taxon>
        <taxon>Aspergillaceae</taxon>
        <taxon>Aspergillus</taxon>
        <taxon>Aspergillus subgen. Nidulantes</taxon>
    </lineage>
</organism>
<dbReference type="InterPro" id="IPR028116">
    <property type="entry name" value="Cis-CaaD-like"/>
</dbReference>
<dbReference type="InterPro" id="IPR014347">
    <property type="entry name" value="Tautomerase/MIF_sf"/>
</dbReference>
<dbReference type="Proteomes" id="UP000034947">
    <property type="component" value="Unassembled WGS sequence"/>
</dbReference>
<dbReference type="Gene3D" id="3.30.429.10">
    <property type="entry name" value="Macrophage Migration Inhibitory Factor"/>
    <property type="match status" value="1"/>
</dbReference>
<name>A0A0F8WC54_9EURO</name>
<evidence type="ECO:0000313" key="3">
    <source>
        <dbReference type="Proteomes" id="UP000034947"/>
    </source>
</evidence>
<protein>
    <recommendedName>
        <fullName evidence="1">Tautomerase cis-CaaD-like domain-containing protein</fullName>
    </recommendedName>
</protein>
<comment type="caution">
    <text evidence="2">The sequence shown here is derived from an EMBL/GenBank/DDBJ whole genome shotgun (WGS) entry which is preliminary data.</text>
</comment>
<gene>
    <name evidence="2" type="ORF">AOCH_001150</name>
</gene>
<feature type="domain" description="Tautomerase cis-CaaD-like" evidence="1">
    <location>
        <begin position="14"/>
        <end position="149"/>
    </location>
</feature>
<dbReference type="AlphaFoldDB" id="A0A0F8WC54"/>
<proteinExistence type="predicted"/>
<accession>A0A0F8WC54</accession>
<reference evidence="2 3" key="1">
    <citation type="submission" date="2015-02" db="EMBL/GenBank/DDBJ databases">
        <title>Draft Genome Sequences of Two Closely-Related Aflatoxigenic Aspergillus Species Obtained from the Cote d'Ivoire.</title>
        <authorList>
            <person name="Moore G.G."/>
            <person name="Beltz S.B."/>
            <person name="Mack B.M."/>
        </authorList>
    </citation>
    <scope>NUCLEOTIDE SEQUENCE [LARGE SCALE GENOMIC DNA]</scope>
    <source>
        <strain evidence="2 3">SRRC1432</strain>
    </source>
</reference>